<organism evidence="1 2">
    <name type="scientific">Labrys neptuniae</name>
    <dbReference type="NCBI Taxonomy" id="376174"/>
    <lineage>
        <taxon>Bacteria</taxon>
        <taxon>Pseudomonadati</taxon>
        <taxon>Pseudomonadota</taxon>
        <taxon>Alphaproteobacteria</taxon>
        <taxon>Hyphomicrobiales</taxon>
        <taxon>Xanthobacteraceae</taxon>
        <taxon>Labrys</taxon>
    </lineage>
</organism>
<dbReference type="RefSeq" id="WP_367623024.1">
    <property type="nucleotide sequence ID" value="NZ_JBFNQD010000001.1"/>
</dbReference>
<keyword evidence="2" id="KW-1185">Reference proteome</keyword>
<accession>A0ABV3PGR9</accession>
<comment type="caution">
    <text evidence="1">The sequence shown here is derived from an EMBL/GenBank/DDBJ whole genome shotgun (WGS) entry which is preliminary data.</text>
</comment>
<evidence type="ECO:0000313" key="1">
    <source>
        <dbReference type="EMBL" id="MEW9304716.1"/>
    </source>
</evidence>
<dbReference type="EMBL" id="JBFNQD010000001">
    <property type="protein sequence ID" value="MEW9304716.1"/>
    <property type="molecule type" value="Genomic_DNA"/>
</dbReference>
<evidence type="ECO:0000313" key="2">
    <source>
        <dbReference type="Proteomes" id="UP001555786"/>
    </source>
</evidence>
<sequence length="208" mass="22371">MAGTSITIDVDSKPVRDGLKAAADTGRDLSPLMDAIGQAVLTSTQMRFEAQAGPGRAKWAPFAASTLKRMPKRRTPAQLLRDSGRLYSSLTFEAGTDQVVVGTNVVYAGIHQLGGDIVKPEREGSATFIYAKEGAGRTKDGKRVGSKLRFAKASTRAKSKHTRDFTVPEHTIHIPARPYLGVDKDDELEILGTITDFLKGKAGFEGTP</sequence>
<proteinExistence type="predicted"/>
<name>A0ABV3PGR9_9HYPH</name>
<dbReference type="Pfam" id="PF05069">
    <property type="entry name" value="Phage_tail_S"/>
    <property type="match status" value="1"/>
</dbReference>
<dbReference type="Proteomes" id="UP001555786">
    <property type="component" value="Unassembled WGS sequence"/>
</dbReference>
<reference evidence="1 2" key="1">
    <citation type="submission" date="2024-07" db="EMBL/GenBank/DDBJ databases">
        <title>Description of Labrys sedimenti sp. nov., isolated from a diclofenac-degrading enrichment culture.</title>
        <authorList>
            <person name="Tancsics A."/>
            <person name="Csepanyi A."/>
        </authorList>
    </citation>
    <scope>NUCLEOTIDE SEQUENCE [LARGE SCALE GENOMIC DNA]</scope>
    <source>
        <strain evidence="1 2">LMG 23578</strain>
    </source>
</reference>
<dbReference type="InterPro" id="IPR006522">
    <property type="entry name" value="Phage_virion_morphogenesis"/>
</dbReference>
<gene>
    <name evidence="1" type="ORF">ABXS05_04160</name>
</gene>
<dbReference type="NCBIfam" id="TIGR01635">
    <property type="entry name" value="tail_comp_S"/>
    <property type="match status" value="1"/>
</dbReference>
<protein>
    <submittedName>
        <fullName evidence="1">Phage virion morphogenesis protein</fullName>
    </submittedName>
</protein>